<evidence type="ECO:0000313" key="3">
    <source>
        <dbReference type="EMBL" id="KAK9992393.1"/>
    </source>
</evidence>
<dbReference type="EMBL" id="JAZDWU010000009">
    <property type="protein sequence ID" value="KAK9992393.1"/>
    <property type="molecule type" value="Genomic_DNA"/>
</dbReference>
<gene>
    <name evidence="3" type="ORF">SO802_027378</name>
</gene>
<dbReference type="PANTHER" id="PTHR23272:SF193">
    <property type="entry name" value="OS07G0624100 PROTEIN"/>
    <property type="match status" value="1"/>
</dbReference>
<evidence type="ECO:0008006" key="5">
    <source>
        <dbReference type="Google" id="ProtNLM"/>
    </source>
</evidence>
<keyword evidence="4" id="KW-1185">Reference proteome</keyword>
<evidence type="ECO:0000259" key="2">
    <source>
        <dbReference type="Pfam" id="PF14372"/>
    </source>
</evidence>
<dbReference type="AlphaFoldDB" id="A0AAW2C376"/>
<dbReference type="PANTHER" id="PTHR23272">
    <property type="entry name" value="BED FINGER-RELATED"/>
    <property type="match status" value="1"/>
</dbReference>
<dbReference type="InterPro" id="IPR008906">
    <property type="entry name" value="HATC_C_dom"/>
</dbReference>
<dbReference type="Pfam" id="PF05699">
    <property type="entry name" value="Dimer_Tnp_hAT"/>
    <property type="match status" value="1"/>
</dbReference>
<proteinExistence type="predicted"/>
<name>A0AAW2C376_9ROSI</name>
<protein>
    <recommendedName>
        <fullName evidence="5">HAT C-terminal dimerisation domain-containing protein</fullName>
    </recommendedName>
</protein>
<evidence type="ECO:0000313" key="4">
    <source>
        <dbReference type="Proteomes" id="UP001459277"/>
    </source>
</evidence>
<dbReference type="GO" id="GO:0003677">
    <property type="term" value="F:DNA binding"/>
    <property type="evidence" value="ECO:0007669"/>
    <property type="project" value="InterPro"/>
</dbReference>
<dbReference type="InterPro" id="IPR025525">
    <property type="entry name" value="hAT-like_transposase_RNase-H"/>
</dbReference>
<dbReference type="GO" id="GO:0046983">
    <property type="term" value="F:protein dimerization activity"/>
    <property type="evidence" value="ECO:0007669"/>
    <property type="project" value="InterPro"/>
</dbReference>
<dbReference type="Pfam" id="PF14372">
    <property type="entry name" value="hAT-like_RNase-H"/>
    <property type="match status" value="1"/>
</dbReference>
<dbReference type="InterPro" id="IPR012337">
    <property type="entry name" value="RNaseH-like_sf"/>
</dbReference>
<sequence length="316" mass="36465">MDFEDDGYSSYFRTKEDSGGLGFPCMSDFQNCRTFVTFLRLFYNATKKFSDSLYVTSNAFYEEIFVIQESISNLVKSQNTLLKNTVTNMQTKFKKYCGEGEKINLLLYVAVVFDPRKKLRFFMFSFSEIYGNAVAEVMVDKVKDLLYKLYNFYSSIHSPNVQEQSGSGRIELESDASDPYVMVHSRYERFVQVKQSVGCSNELEKYLPENCDGRKYVNFEILEWWKDNCSRYQVLSKVFKDVLVVPVSTVASESAFSTGGHIVDQFRSSLSPLMVQNLVCSQNWLQVTVPISHRQLRDDVKALGEELLDLGNMFKF</sequence>
<reference evidence="3 4" key="1">
    <citation type="submission" date="2024-01" db="EMBL/GenBank/DDBJ databases">
        <title>A telomere-to-telomere, gap-free genome of sweet tea (Lithocarpus litseifolius).</title>
        <authorList>
            <person name="Zhou J."/>
        </authorList>
    </citation>
    <scope>NUCLEOTIDE SEQUENCE [LARGE SCALE GENOMIC DNA]</scope>
    <source>
        <strain evidence="3">Zhou-2022a</strain>
        <tissue evidence="3">Leaf</tissue>
    </source>
</reference>
<dbReference type="Proteomes" id="UP001459277">
    <property type="component" value="Unassembled WGS sequence"/>
</dbReference>
<organism evidence="3 4">
    <name type="scientific">Lithocarpus litseifolius</name>
    <dbReference type="NCBI Taxonomy" id="425828"/>
    <lineage>
        <taxon>Eukaryota</taxon>
        <taxon>Viridiplantae</taxon>
        <taxon>Streptophyta</taxon>
        <taxon>Embryophyta</taxon>
        <taxon>Tracheophyta</taxon>
        <taxon>Spermatophyta</taxon>
        <taxon>Magnoliopsida</taxon>
        <taxon>eudicotyledons</taxon>
        <taxon>Gunneridae</taxon>
        <taxon>Pentapetalae</taxon>
        <taxon>rosids</taxon>
        <taxon>fabids</taxon>
        <taxon>Fagales</taxon>
        <taxon>Fagaceae</taxon>
        <taxon>Lithocarpus</taxon>
    </lineage>
</organism>
<dbReference type="SUPFAM" id="SSF53098">
    <property type="entry name" value="Ribonuclease H-like"/>
    <property type="match status" value="1"/>
</dbReference>
<comment type="caution">
    <text evidence="3">The sequence shown here is derived from an EMBL/GenBank/DDBJ whole genome shotgun (WGS) entry which is preliminary data.</text>
</comment>
<accession>A0AAW2C376</accession>
<feature type="domain" description="hAT-like transposase RNase-H fold" evidence="2">
    <location>
        <begin position="51"/>
        <end position="153"/>
    </location>
</feature>
<evidence type="ECO:0000259" key="1">
    <source>
        <dbReference type="Pfam" id="PF05699"/>
    </source>
</evidence>
<feature type="domain" description="HAT C-terminal dimerisation" evidence="1">
    <location>
        <begin position="202"/>
        <end position="285"/>
    </location>
</feature>